<protein>
    <submittedName>
        <fullName evidence="1">Uncharacterized protein</fullName>
    </submittedName>
</protein>
<sequence>MPKRTEEDAAFRLHCFKFREYLESVPDRVLLEIRALPIAQMCKTRNADDVRAVLKGLTQAGMLFLINSSVNHRYCTTFDLSEVVYSEQELAQHSLLRSFIENAESLYDCEKEVADETIPPRLRA</sequence>
<reference evidence="1 2" key="1">
    <citation type="submission" date="2017-01" db="EMBL/GenBank/DDBJ databases">
        <authorList>
            <person name="Mah S.A."/>
            <person name="Swanson W.J."/>
            <person name="Moy G.W."/>
            <person name="Vacquier V.D."/>
        </authorList>
    </citation>
    <scope>NUCLEOTIDE SEQUENCE [LARGE SCALE GENOMIC DNA]</scope>
</reference>
<proteinExistence type="predicted"/>
<gene>
    <name evidence="1" type="ORF">YOLOSWAG_268</name>
</gene>
<evidence type="ECO:0000313" key="1">
    <source>
        <dbReference type="EMBL" id="AQT28741.1"/>
    </source>
</evidence>
<accession>A0A1S6L3H5</accession>
<evidence type="ECO:0000313" key="2">
    <source>
        <dbReference type="Proteomes" id="UP000221250"/>
    </source>
</evidence>
<name>A0A1S6L3H5_9CAUD</name>
<organism evidence="1 2">
    <name type="scientific">Erwinia phage vB_EamM_Yoloswag</name>
    <dbReference type="NCBI Taxonomy" id="1958956"/>
    <lineage>
        <taxon>Viruses</taxon>
        <taxon>Duplodnaviria</taxon>
        <taxon>Heunggongvirae</taxon>
        <taxon>Uroviricota</taxon>
        <taxon>Caudoviricetes</taxon>
        <taxon>Yoloswagvirus</taxon>
        <taxon>Yoloswagvirus yoloswag</taxon>
    </lineage>
</organism>
<dbReference type="EMBL" id="KY448244">
    <property type="protein sequence ID" value="AQT28741.1"/>
    <property type="molecule type" value="Genomic_DNA"/>
</dbReference>
<keyword evidence="2" id="KW-1185">Reference proteome</keyword>
<dbReference type="Proteomes" id="UP000221250">
    <property type="component" value="Segment"/>
</dbReference>